<evidence type="ECO:0000256" key="4">
    <source>
        <dbReference type="ARBA" id="ARBA00022840"/>
    </source>
</evidence>
<organism evidence="6 7">
    <name type="scientific">Microbaculum marinum</name>
    <dbReference type="NCBI Taxonomy" id="1764581"/>
    <lineage>
        <taxon>Bacteria</taxon>
        <taxon>Pseudomonadati</taxon>
        <taxon>Pseudomonadota</taxon>
        <taxon>Alphaproteobacteria</taxon>
        <taxon>Hyphomicrobiales</taxon>
        <taxon>Tepidamorphaceae</taxon>
        <taxon>Microbaculum</taxon>
    </lineage>
</organism>
<comment type="caution">
    <text evidence="6">The sequence shown here is derived from an EMBL/GenBank/DDBJ whole genome shotgun (WGS) entry which is preliminary data.</text>
</comment>
<protein>
    <submittedName>
        <fullName evidence="6">ABC transporter ATP-binding protein</fullName>
    </submittedName>
</protein>
<dbReference type="PROSITE" id="PS50893">
    <property type="entry name" value="ABC_TRANSPORTER_2"/>
    <property type="match status" value="1"/>
</dbReference>
<dbReference type="InterPro" id="IPR027417">
    <property type="entry name" value="P-loop_NTPase"/>
</dbReference>
<evidence type="ECO:0000313" key="7">
    <source>
        <dbReference type="Proteomes" id="UP001378188"/>
    </source>
</evidence>
<sequence>MSSRNVPKLEFSDLSMEFGNLTALSHVSARVEDGEFISIVGPSGCGKTTLLRIVAGLERATEGSARLNGKQITGTGFERGYVFQADNLLPWRTVLGNVLIGIEIRDGSRSRDEIAKALELIRMVGLEGFEGYYPRQLSGGMRQRANIARALAINPEILLMDEPFSALDAQTREVMQLELNRIWQHGKKTVLFVTHQIDEAVFLSDRIIVLARRPGRIREVLDIDLPRPRDLTTKRRPESVDYVDRIWRLIEREVLDSIEEEKANPDKH</sequence>
<evidence type="ECO:0000256" key="2">
    <source>
        <dbReference type="ARBA" id="ARBA00022448"/>
    </source>
</evidence>
<evidence type="ECO:0000259" key="5">
    <source>
        <dbReference type="PROSITE" id="PS50893"/>
    </source>
</evidence>
<dbReference type="PROSITE" id="PS00211">
    <property type="entry name" value="ABC_TRANSPORTER_1"/>
    <property type="match status" value="1"/>
</dbReference>
<dbReference type="SMART" id="SM00382">
    <property type="entry name" value="AAA"/>
    <property type="match status" value="1"/>
</dbReference>
<dbReference type="Gene3D" id="3.40.50.300">
    <property type="entry name" value="P-loop containing nucleotide triphosphate hydrolases"/>
    <property type="match status" value="1"/>
</dbReference>
<name>A0AAW9RP38_9HYPH</name>
<dbReference type="EMBL" id="JAZHOF010000002">
    <property type="protein sequence ID" value="MEJ8570739.1"/>
    <property type="molecule type" value="Genomic_DNA"/>
</dbReference>
<evidence type="ECO:0000256" key="3">
    <source>
        <dbReference type="ARBA" id="ARBA00022741"/>
    </source>
</evidence>
<dbReference type="PANTHER" id="PTHR42788">
    <property type="entry name" value="TAURINE IMPORT ATP-BINDING PROTEIN-RELATED"/>
    <property type="match status" value="1"/>
</dbReference>
<reference evidence="6 7" key="1">
    <citation type="submission" date="2024-02" db="EMBL/GenBank/DDBJ databases">
        <title>Genome analysis and characterization of Microbaculum marinisediminis sp. nov., isolated from marine sediment.</title>
        <authorList>
            <person name="Du Z.-J."/>
            <person name="Ye Y.-Q."/>
            <person name="Zhang Z.-R."/>
            <person name="Yuan S.-M."/>
            <person name="Zhang X.-Y."/>
        </authorList>
    </citation>
    <scope>NUCLEOTIDE SEQUENCE [LARGE SCALE GENOMIC DNA]</scope>
    <source>
        <strain evidence="6 7">SDUM1044001</strain>
    </source>
</reference>
<dbReference type="PANTHER" id="PTHR42788:SF13">
    <property type="entry name" value="ALIPHATIC SULFONATES IMPORT ATP-BINDING PROTEIN SSUB"/>
    <property type="match status" value="1"/>
</dbReference>
<feature type="domain" description="ABC transporter" evidence="5">
    <location>
        <begin position="9"/>
        <end position="237"/>
    </location>
</feature>
<keyword evidence="7" id="KW-1185">Reference proteome</keyword>
<dbReference type="InterPro" id="IPR003439">
    <property type="entry name" value="ABC_transporter-like_ATP-bd"/>
</dbReference>
<dbReference type="InterPro" id="IPR050166">
    <property type="entry name" value="ABC_transporter_ATP-bind"/>
</dbReference>
<dbReference type="GO" id="GO:0005524">
    <property type="term" value="F:ATP binding"/>
    <property type="evidence" value="ECO:0007669"/>
    <property type="project" value="UniProtKB-KW"/>
</dbReference>
<evidence type="ECO:0000256" key="1">
    <source>
        <dbReference type="ARBA" id="ARBA00005417"/>
    </source>
</evidence>
<dbReference type="CDD" id="cd03293">
    <property type="entry name" value="ABC_NrtD_SsuB_transporters"/>
    <property type="match status" value="1"/>
</dbReference>
<keyword evidence="2" id="KW-0813">Transport</keyword>
<gene>
    <name evidence="6" type="ORF">V3328_04600</name>
</gene>
<proteinExistence type="inferred from homology"/>
<dbReference type="InterPro" id="IPR003593">
    <property type="entry name" value="AAA+_ATPase"/>
</dbReference>
<dbReference type="InterPro" id="IPR017871">
    <property type="entry name" value="ABC_transporter-like_CS"/>
</dbReference>
<keyword evidence="4 6" id="KW-0067">ATP-binding</keyword>
<comment type="similarity">
    <text evidence="1">Belongs to the ABC transporter superfamily.</text>
</comment>
<evidence type="ECO:0000313" key="6">
    <source>
        <dbReference type="EMBL" id="MEJ8570739.1"/>
    </source>
</evidence>
<keyword evidence="3" id="KW-0547">Nucleotide-binding</keyword>
<dbReference type="Pfam" id="PF00005">
    <property type="entry name" value="ABC_tran"/>
    <property type="match status" value="1"/>
</dbReference>
<dbReference type="AlphaFoldDB" id="A0AAW9RP38"/>
<dbReference type="Proteomes" id="UP001378188">
    <property type="component" value="Unassembled WGS sequence"/>
</dbReference>
<accession>A0AAW9RP38</accession>
<dbReference type="RefSeq" id="WP_340328485.1">
    <property type="nucleotide sequence ID" value="NZ_JAZHOF010000002.1"/>
</dbReference>
<dbReference type="GO" id="GO:0016887">
    <property type="term" value="F:ATP hydrolysis activity"/>
    <property type="evidence" value="ECO:0007669"/>
    <property type="project" value="InterPro"/>
</dbReference>
<dbReference type="SUPFAM" id="SSF52540">
    <property type="entry name" value="P-loop containing nucleoside triphosphate hydrolases"/>
    <property type="match status" value="1"/>
</dbReference>